<protein>
    <submittedName>
        <fullName evidence="2">Tetratricopeptide repeat protein</fullName>
    </submittedName>
</protein>
<dbReference type="Proteomes" id="UP001228636">
    <property type="component" value="Unassembled WGS sequence"/>
</dbReference>
<keyword evidence="1" id="KW-0812">Transmembrane</keyword>
<evidence type="ECO:0000313" key="3">
    <source>
        <dbReference type="Proteomes" id="UP001228636"/>
    </source>
</evidence>
<dbReference type="SUPFAM" id="SSF46894">
    <property type="entry name" value="C-terminal effector domain of the bipartite response regulators"/>
    <property type="match status" value="1"/>
</dbReference>
<dbReference type="EMBL" id="JAUFQH010000005">
    <property type="protein sequence ID" value="MDN3619199.1"/>
    <property type="molecule type" value="Genomic_DNA"/>
</dbReference>
<dbReference type="Gene3D" id="1.25.40.10">
    <property type="entry name" value="Tetratricopeptide repeat domain"/>
    <property type="match status" value="2"/>
</dbReference>
<comment type="caution">
    <text evidence="2">The sequence shown here is derived from an EMBL/GenBank/DDBJ whole genome shotgun (WGS) entry which is preliminary data.</text>
</comment>
<accession>A0AAJ1VGF5</accession>
<proteinExistence type="predicted"/>
<organism evidence="2 3">
    <name type="scientific">Polaribacter sejongensis</name>
    <dbReference type="NCBI Taxonomy" id="985043"/>
    <lineage>
        <taxon>Bacteria</taxon>
        <taxon>Pseudomonadati</taxon>
        <taxon>Bacteroidota</taxon>
        <taxon>Flavobacteriia</taxon>
        <taxon>Flavobacteriales</taxon>
        <taxon>Flavobacteriaceae</taxon>
    </lineage>
</organism>
<gene>
    <name evidence="2" type="ORF">QWY81_06995</name>
</gene>
<dbReference type="Gene3D" id="1.10.10.10">
    <property type="entry name" value="Winged helix-like DNA-binding domain superfamily/Winged helix DNA-binding domain"/>
    <property type="match status" value="1"/>
</dbReference>
<keyword evidence="1" id="KW-1133">Transmembrane helix</keyword>
<dbReference type="SUPFAM" id="SSF48452">
    <property type="entry name" value="TPR-like"/>
    <property type="match status" value="1"/>
</dbReference>
<dbReference type="InterPro" id="IPR036388">
    <property type="entry name" value="WH-like_DNA-bd_sf"/>
</dbReference>
<dbReference type="AlphaFoldDB" id="A0AAJ1VGF5"/>
<evidence type="ECO:0000313" key="2">
    <source>
        <dbReference type="EMBL" id="MDN3619199.1"/>
    </source>
</evidence>
<dbReference type="GO" id="GO:0003677">
    <property type="term" value="F:DNA binding"/>
    <property type="evidence" value="ECO:0007669"/>
    <property type="project" value="InterPro"/>
</dbReference>
<dbReference type="GO" id="GO:0006355">
    <property type="term" value="P:regulation of DNA-templated transcription"/>
    <property type="evidence" value="ECO:0007669"/>
    <property type="project" value="InterPro"/>
</dbReference>
<dbReference type="InterPro" id="IPR016032">
    <property type="entry name" value="Sig_transdc_resp-reg_C-effctor"/>
</dbReference>
<keyword evidence="1" id="KW-0472">Membrane</keyword>
<evidence type="ECO:0000256" key="1">
    <source>
        <dbReference type="SAM" id="Phobius"/>
    </source>
</evidence>
<dbReference type="InterPro" id="IPR011990">
    <property type="entry name" value="TPR-like_helical_dom_sf"/>
</dbReference>
<feature type="transmembrane region" description="Helical" evidence="1">
    <location>
        <begin position="330"/>
        <end position="350"/>
    </location>
</feature>
<dbReference type="RefSeq" id="WP_261973929.1">
    <property type="nucleotide sequence ID" value="NZ_CP103460.1"/>
</dbReference>
<reference evidence="2 3" key="1">
    <citation type="journal article" date="2014" name="Int. J. Syst. Evol. Microbiol.">
        <title>Complete genome sequence of Corynebacterium casei LMG S-19264T (=DSM 44701T), isolated from a smear-ripened cheese.</title>
        <authorList>
            <consortium name="US DOE Joint Genome Institute (JGI-PGF)"/>
            <person name="Walter F."/>
            <person name="Albersmeier A."/>
            <person name="Kalinowski J."/>
            <person name="Ruckert C."/>
        </authorList>
    </citation>
    <scope>NUCLEOTIDE SEQUENCE [LARGE SCALE GENOMIC DNA]</scope>
    <source>
        <strain evidence="2 3">CECT 8670</strain>
    </source>
</reference>
<sequence>MQYKYLKVFFFFVISSVLVFAQEQKPIDKLSKEYEFSLIRKGLFEEVLLLNMKLVEKAKKNNDEEAIALGYIRIASVLCNFGENLESLRYLDLANNIVFDDGYDNLKIRVLANYGRNYSALKINKKAVECFDKSIEICKKLKSYDQNLLSFLYINKADAFLDTQYETDSTLVYLHKAIKIKENPFKYAVVANYYLKENVNIDSAKVYLDKSKVLILGDNNITEYYKATVIHADANFNKAIGNYKKAIVLYKESLNIYKKIKKIEEVKLSHKLISETYSQLNDEDNSHKYLISYTKITDSINARYNQNIDVVIGNFLSDQEKEYQKKEKKYNSLIVVVITFFLSVVLFIVYNYRKKRRKIIEEKEQIITQKNIESKKLKQKLNVAFDEVILLAKKNDSSFLVRFQEVYPNVCEKLLENNPKLVNTELTLCAMVWLNFSSKDIASYTNVQPKTVQTKKYRLRKKLNIPENINIYTWLKNL</sequence>
<name>A0AAJ1VGF5_9FLAO</name>